<dbReference type="PANTHER" id="PTHR11947">
    <property type="entry name" value="PYRUVATE DEHYDROGENASE KINASE"/>
    <property type="match status" value="1"/>
</dbReference>
<dbReference type="eggNOG" id="KOG0787">
    <property type="taxonomic scope" value="Eukaryota"/>
</dbReference>
<dbReference type="InterPro" id="IPR039028">
    <property type="entry name" value="BCKD/PDK"/>
</dbReference>
<evidence type="ECO:0000313" key="11">
    <source>
        <dbReference type="Proteomes" id="UP000002729"/>
    </source>
</evidence>
<dbReference type="GO" id="GO:0005524">
    <property type="term" value="F:ATP binding"/>
    <property type="evidence" value="ECO:0007669"/>
    <property type="project" value="UniProtKB-UniRule"/>
</dbReference>
<keyword evidence="11" id="KW-1185">Reference proteome</keyword>
<dbReference type="GO" id="GO:0004740">
    <property type="term" value="F:pyruvate dehydrogenase (acetyl-transferring) kinase activity"/>
    <property type="evidence" value="ECO:0007669"/>
    <property type="project" value="UniProtKB-EC"/>
</dbReference>
<dbReference type="AlphaFoldDB" id="F0YQR7"/>
<dbReference type="SUPFAM" id="SSF55874">
    <property type="entry name" value="ATPase domain of HSP90 chaperone/DNA topoisomerase II/histidine kinase"/>
    <property type="match status" value="1"/>
</dbReference>
<feature type="domain" description="Histidine kinase" evidence="9">
    <location>
        <begin position="223"/>
        <end position="358"/>
    </location>
</feature>
<dbReference type="Proteomes" id="UP000002729">
    <property type="component" value="Unassembled WGS sequence"/>
</dbReference>
<keyword evidence="2 8" id="KW-0808">Transferase</keyword>
<dbReference type="InterPro" id="IPR036784">
    <property type="entry name" value="AK/P_DHK_N_sf"/>
</dbReference>
<accession>F0YQR7</accession>
<reference evidence="10 11" key="1">
    <citation type="journal article" date="2011" name="Proc. Natl. Acad. Sci. U.S.A.">
        <title>Niche of harmful alga Aureococcus anophagefferens revealed through ecogenomics.</title>
        <authorList>
            <person name="Gobler C.J."/>
            <person name="Berry D.L."/>
            <person name="Dyhrman S.T."/>
            <person name="Wilhelm S.W."/>
            <person name="Salamov A."/>
            <person name="Lobanov A.V."/>
            <person name="Zhang Y."/>
            <person name="Collier J.L."/>
            <person name="Wurch L.L."/>
            <person name="Kustka A.B."/>
            <person name="Dill B.D."/>
            <person name="Shah M."/>
            <person name="VerBerkmoes N.C."/>
            <person name="Kuo A."/>
            <person name="Terry A."/>
            <person name="Pangilinan J."/>
            <person name="Lindquist E.A."/>
            <person name="Lucas S."/>
            <person name="Paulsen I.T."/>
            <person name="Hattenrath-Lehmann T.K."/>
            <person name="Talmage S.C."/>
            <person name="Walker E.A."/>
            <person name="Koch F."/>
            <person name="Burson A.M."/>
            <person name="Marcoval M.A."/>
            <person name="Tang Y.Z."/>
            <person name="Lecleir G.R."/>
            <person name="Coyne K.J."/>
            <person name="Berg G.M."/>
            <person name="Bertrand E.M."/>
            <person name="Saito M.A."/>
            <person name="Gladyshev V.N."/>
            <person name="Grigoriev I.V."/>
        </authorList>
    </citation>
    <scope>NUCLEOTIDE SEQUENCE [LARGE SCALE GENOMIC DNA]</scope>
    <source>
        <strain evidence="11">CCMP 1984</strain>
    </source>
</reference>
<dbReference type="PANTHER" id="PTHR11947:SF3">
    <property type="entry name" value="[PYRUVATE DEHYDROGENASE (ACETYL-TRANSFERRING)] KINASE, MITOCHONDRIAL"/>
    <property type="match status" value="1"/>
</dbReference>
<dbReference type="InterPro" id="IPR018955">
    <property type="entry name" value="BCDHK/PDK_N"/>
</dbReference>
<dbReference type="InterPro" id="IPR005467">
    <property type="entry name" value="His_kinase_dom"/>
</dbReference>
<dbReference type="EMBL" id="GL833447">
    <property type="protein sequence ID" value="EGB02542.1"/>
    <property type="molecule type" value="Genomic_DNA"/>
</dbReference>
<evidence type="ECO:0000259" key="9">
    <source>
        <dbReference type="PROSITE" id="PS50109"/>
    </source>
</evidence>
<dbReference type="OMA" id="NEMPSIC"/>
<dbReference type="InParanoid" id="F0YQR7"/>
<evidence type="ECO:0000256" key="6">
    <source>
        <dbReference type="ARBA" id="ARBA00023128"/>
    </source>
</evidence>
<comment type="subcellular location">
    <subcellularLocation>
        <location evidence="8">Mitochondrion matrix</location>
    </subcellularLocation>
</comment>
<dbReference type="Pfam" id="PF02518">
    <property type="entry name" value="HATPase_c"/>
    <property type="match status" value="1"/>
</dbReference>
<keyword evidence="6 8" id="KW-0496">Mitochondrion</keyword>
<keyword evidence="4 8" id="KW-0418">Kinase</keyword>
<dbReference type="Pfam" id="PF10436">
    <property type="entry name" value="BCDHK_Adom3"/>
    <property type="match status" value="1"/>
</dbReference>
<evidence type="ECO:0000313" key="10">
    <source>
        <dbReference type="EMBL" id="EGB02542.1"/>
    </source>
</evidence>
<evidence type="ECO:0000256" key="5">
    <source>
        <dbReference type="ARBA" id="ARBA00022840"/>
    </source>
</evidence>
<evidence type="ECO:0000256" key="8">
    <source>
        <dbReference type="RuleBase" id="RU366032"/>
    </source>
</evidence>
<evidence type="ECO:0000256" key="3">
    <source>
        <dbReference type="ARBA" id="ARBA00022741"/>
    </source>
</evidence>
<evidence type="ECO:0000256" key="4">
    <source>
        <dbReference type="ARBA" id="ARBA00022777"/>
    </source>
</evidence>
<protein>
    <recommendedName>
        <fullName evidence="8">Protein-serine/threonine kinase</fullName>
        <ecNumber evidence="8">2.7.11.-</ecNumber>
    </recommendedName>
</protein>
<dbReference type="RefSeq" id="XP_009042759.1">
    <property type="nucleotide sequence ID" value="XM_009044511.1"/>
</dbReference>
<dbReference type="Gene3D" id="1.20.140.20">
    <property type="entry name" value="Alpha-ketoacid/pyruvate dehydrogenase kinase, N-terminal domain"/>
    <property type="match status" value="1"/>
</dbReference>
<dbReference type="InterPro" id="IPR036890">
    <property type="entry name" value="HATPase_C_sf"/>
</dbReference>
<dbReference type="SUPFAM" id="SSF69012">
    <property type="entry name" value="alpha-ketoacid dehydrogenase kinase, N-terminal domain"/>
    <property type="match status" value="1"/>
</dbReference>
<evidence type="ECO:0000256" key="7">
    <source>
        <dbReference type="ARBA" id="ARBA00048201"/>
    </source>
</evidence>
<proteinExistence type="inferred from homology"/>
<sequence>TGVSLRGLVDAGQNHLALTPDDPSQPTKVLLTIASFLHHELPIRLARRVVELDGLPGLHGMASVRRVREWYATSAAEILAADRPTDGASERAFAQLLETIYERHAGVLYTMAQGAFELRARVGERGAAGAAFEDDASIHGFLDSFYTSRIGIRMIIGQYVALRSPVDDRPDSRVVGLFNTAVNPAVIAEDAVRQATALCERQFGVAPAVKIIGRTDLDFEYVPDHVFYILLELLKNSMRASCEKQLALDADEPADIRVIVADGEDNEDVALKISDEGGGIARSDLRRVWSYLYTTASADVQARGFNNDGSDFVGAPLAGLGYGLPISRAYARYFGGDLTLMSMEGFGTDAFVYLSRLGDHDEPLP</sequence>
<dbReference type="CDD" id="cd16929">
    <property type="entry name" value="HATPase_PDK-like"/>
    <property type="match status" value="1"/>
</dbReference>
<keyword evidence="5 8" id="KW-0067">ATP-binding</keyword>
<dbReference type="GO" id="GO:0005759">
    <property type="term" value="C:mitochondrial matrix"/>
    <property type="evidence" value="ECO:0007669"/>
    <property type="project" value="UniProtKB-SubCell"/>
</dbReference>
<feature type="non-terminal residue" evidence="10">
    <location>
        <position position="1"/>
    </location>
</feature>
<dbReference type="OrthoDB" id="241648at2759"/>
<name>F0YQR7_AURAN</name>
<dbReference type="GeneID" id="20221558"/>
<dbReference type="Gene3D" id="3.30.565.10">
    <property type="entry name" value="Histidine kinase-like ATPase, C-terminal domain"/>
    <property type="match status" value="1"/>
</dbReference>
<organism evidence="11">
    <name type="scientific">Aureococcus anophagefferens</name>
    <name type="common">Harmful bloom alga</name>
    <dbReference type="NCBI Taxonomy" id="44056"/>
    <lineage>
        <taxon>Eukaryota</taxon>
        <taxon>Sar</taxon>
        <taxon>Stramenopiles</taxon>
        <taxon>Ochrophyta</taxon>
        <taxon>Pelagophyceae</taxon>
        <taxon>Pelagomonadales</taxon>
        <taxon>Pelagomonadaceae</taxon>
        <taxon>Aureococcus</taxon>
    </lineage>
</organism>
<evidence type="ECO:0000256" key="2">
    <source>
        <dbReference type="ARBA" id="ARBA00022679"/>
    </source>
</evidence>
<gene>
    <name evidence="10" type="ORF">AURANDRAFT_35155</name>
</gene>
<dbReference type="PROSITE" id="PS50109">
    <property type="entry name" value="HIS_KIN"/>
    <property type="match status" value="1"/>
</dbReference>
<keyword evidence="3 8" id="KW-0547">Nucleotide-binding</keyword>
<comment type="catalytic activity">
    <reaction evidence="7">
        <text>L-seryl-[pyruvate dehydrogenase E1 alpha subunit] + ATP = O-phospho-L-seryl-[pyruvate dehydrogenase E1 alpha subunit] + ADP + H(+)</text>
        <dbReference type="Rhea" id="RHEA:23052"/>
        <dbReference type="Rhea" id="RHEA-COMP:13689"/>
        <dbReference type="Rhea" id="RHEA-COMP:13690"/>
        <dbReference type="ChEBI" id="CHEBI:15378"/>
        <dbReference type="ChEBI" id="CHEBI:29999"/>
        <dbReference type="ChEBI" id="CHEBI:30616"/>
        <dbReference type="ChEBI" id="CHEBI:83421"/>
        <dbReference type="ChEBI" id="CHEBI:456216"/>
        <dbReference type="EC" id="2.7.11.2"/>
    </reaction>
</comment>
<dbReference type="EC" id="2.7.11.-" evidence="8"/>
<dbReference type="KEGG" id="aaf:AURANDRAFT_35155"/>
<dbReference type="SMART" id="SM00387">
    <property type="entry name" value="HATPase_c"/>
    <property type="match status" value="1"/>
</dbReference>
<evidence type="ECO:0000256" key="1">
    <source>
        <dbReference type="ARBA" id="ARBA00006155"/>
    </source>
</evidence>
<comment type="similarity">
    <text evidence="1 8">Belongs to the PDK/BCKDK protein kinase family.</text>
</comment>
<dbReference type="InterPro" id="IPR003594">
    <property type="entry name" value="HATPase_dom"/>
</dbReference>
<dbReference type="GO" id="GO:0010906">
    <property type="term" value="P:regulation of glucose metabolic process"/>
    <property type="evidence" value="ECO:0007669"/>
    <property type="project" value="TreeGrafter"/>
</dbReference>